<feature type="region of interest" description="Disordered" evidence="1">
    <location>
        <begin position="163"/>
        <end position="364"/>
    </location>
</feature>
<feature type="compositionally biased region" description="Basic and acidic residues" evidence="1">
    <location>
        <begin position="294"/>
        <end position="328"/>
    </location>
</feature>
<evidence type="ECO:0000313" key="2">
    <source>
        <dbReference type="EnsemblMetazoa" id="PPA19399.1"/>
    </source>
</evidence>
<keyword evidence="3" id="KW-1185">Reference proteome</keyword>
<accession>A0A8R1UEY5</accession>
<feature type="region of interest" description="Disordered" evidence="1">
    <location>
        <begin position="376"/>
        <end position="457"/>
    </location>
</feature>
<gene>
    <name evidence="2" type="primary">WBGene00108953</name>
</gene>
<feature type="compositionally biased region" description="Basic and acidic residues" evidence="1">
    <location>
        <begin position="416"/>
        <end position="436"/>
    </location>
</feature>
<feature type="compositionally biased region" description="Acidic residues" evidence="1">
    <location>
        <begin position="188"/>
        <end position="200"/>
    </location>
</feature>
<evidence type="ECO:0000313" key="3">
    <source>
        <dbReference type="Proteomes" id="UP000005239"/>
    </source>
</evidence>
<feature type="compositionally biased region" description="Polar residues" evidence="1">
    <location>
        <begin position="1205"/>
        <end position="1217"/>
    </location>
</feature>
<feature type="region of interest" description="Disordered" evidence="1">
    <location>
        <begin position="971"/>
        <end position="1025"/>
    </location>
</feature>
<protein>
    <submittedName>
        <fullName evidence="2">Uncharacterized protein</fullName>
    </submittedName>
</protein>
<dbReference type="Proteomes" id="UP000005239">
    <property type="component" value="Unassembled WGS sequence"/>
</dbReference>
<feature type="region of interest" description="Disordered" evidence="1">
    <location>
        <begin position="1205"/>
        <end position="1295"/>
    </location>
</feature>
<feature type="compositionally biased region" description="Basic and acidic residues" evidence="1">
    <location>
        <begin position="1239"/>
        <end position="1249"/>
    </location>
</feature>
<dbReference type="EnsemblMetazoa" id="PPA19399.1">
    <property type="protein sequence ID" value="PPA19399.1"/>
    <property type="gene ID" value="WBGene00108953"/>
</dbReference>
<reference evidence="2" key="2">
    <citation type="submission" date="2022-06" db="UniProtKB">
        <authorList>
            <consortium name="EnsemblMetazoa"/>
        </authorList>
    </citation>
    <scope>IDENTIFICATION</scope>
    <source>
        <strain evidence="2">PS312</strain>
    </source>
</reference>
<feature type="compositionally biased region" description="Basic and acidic residues" evidence="1">
    <location>
        <begin position="163"/>
        <end position="187"/>
    </location>
</feature>
<feature type="compositionally biased region" description="Basic and acidic residues" evidence="1">
    <location>
        <begin position="1219"/>
        <end position="1230"/>
    </location>
</feature>
<feature type="compositionally biased region" description="Acidic residues" evidence="1">
    <location>
        <begin position="997"/>
        <end position="1019"/>
    </location>
</feature>
<proteinExistence type="predicted"/>
<feature type="compositionally biased region" description="Basic and acidic residues" evidence="1">
    <location>
        <begin position="974"/>
        <end position="996"/>
    </location>
</feature>
<organism evidence="2 3">
    <name type="scientific">Pristionchus pacificus</name>
    <name type="common">Parasitic nematode worm</name>
    <dbReference type="NCBI Taxonomy" id="54126"/>
    <lineage>
        <taxon>Eukaryota</taxon>
        <taxon>Metazoa</taxon>
        <taxon>Ecdysozoa</taxon>
        <taxon>Nematoda</taxon>
        <taxon>Chromadorea</taxon>
        <taxon>Rhabditida</taxon>
        <taxon>Rhabditina</taxon>
        <taxon>Diplogasteromorpha</taxon>
        <taxon>Diplogasteroidea</taxon>
        <taxon>Neodiplogasteridae</taxon>
        <taxon>Pristionchus</taxon>
    </lineage>
</organism>
<evidence type="ECO:0000256" key="1">
    <source>
        <dbReference type="SAM" id="MobiDB-lite"/>
    </source>
</evidence>
<accession>A0A2A6B8F0</accession>
<name>A0A2A6B8F0_PRIPA</name>
<dbReference type="OrthoDB" id="6412411at2759"/>
<sequence length="1627" mass="186423">MARRIPGKRRELKDTLPWTQEDVDHLGLASGSGTSQEREELLSTTDEEMGKRLLHLLMGSMKEKKRKEKEERMRARIENDAENIYNYKGEDKEDGDSMPDLKQLALIALDAMSSLSKSEKRMADLERDAFKWEDEAKRLDEILEKIFELYLPNKDMYSTIKNVEARIRRENKEESEEANRKAMKELDETNEEEEEEEEENEKQTMTSRADRDARKKLRDDAKAAREKEKKARGETSAETTPERPTRKSEKRINDSHQTPIKLRIRRSRFEDAKEKESTESEESSESPTLNSSPEEQRRRMESQQRAKAEEDKKRAEMKHTQRMRRDESAVGISTEKTGEDFAIVPTKQMRRSPSEETNISPSMRSLLAAVDEAIKDTERRGEGEQVAIDRRTRSPSVEIIDVVPADDMRSGASRRRMMEEREREEREREERDEANRRGSSAAGPSRGGGGGGDERIEGGTAFVNQRRSACGEHVEMRERAESVDTRYMQNMRLEDEPMMDQSSRRRSTDSAVHSCDGAIDEADIIGNVEEKNDKENEQAETQQCDHDEEPTTSAHLHLYRARKDALYDVDEIEISNFEKHLHTNPATFEQKLKNIKFLAKYGLIYQEVECDVCKKKLTLMKKETTDPARDGFVWKCTKCRDARHRAVEITVRTGCFFEGFNFSIGRILHLACIFMDNPRRQLHELAESLDSDIATVDRLRSYFLDISQELSFVNADKKRIGGWQKPLVDVRLGYIFKNKYEKDPARNFAYALVFKGVVEFVVVPVKNLDAKTLSKCAAKALLDGSEITVAEPQLFGSVAGIQKCFDDQFGHGRMLFRADFTRYPAEDVVALREGRSTRAQLALVDVVRDNLQKPFNVFLVGMSAYDVLERDLKYELEDKDQLLWAPHKGLRTATVNKFLREWKLKRDGMDAEDLDFRPKKIEDSKTGESEKDTAEELDPIISRFLKNREDELALFALLSSDRKTTEALKFGSRKAGDYTPDRKKRQEERDRARERVDLEDDYDSHDEEEQEEVEEEQESEHEISDRHIAIEVREKWVTSKETEVAAKLMSMKLKANKFMERIIVTEEIENVRPERPISSNAIKLALEGNLFDTIKKIEQDAASVLEDLLVSMVRQVEEKEFLEQVEQQNKLMEKAASILGDTTTPIENKMKEMTDRLAGHPTLMKSVKEELLALQIITEQAIFEKDEPSASSMEDDEMVSGNNEQIHQETPNASSAAIESRKKSGDDGESVRTIPTELVKPEEDIKGEAMEDMDLSNSASQVADENAQDESVEPSFNGGKGSTKSSVRRGRPSVPSRRTIMDERLNEKLCPPEDLLKMEKITKDNLHTYLHLKAESSEEKLENLKFLARYGIIYNEHQCLCKAASTLNRCGKPGKKSDGYHWKCSPCERKSKQGVKVSVRYKCMFATWKQPIASILLAAARLIDNPLDLGDIVNSLSKTMTVESMVHWELSILDVIQVVVLDGATKDQIGGPDKIVDMERGYLHAHKFADPKKEKRKREECFIFMERDSPAYSIVRAAAFGQNTLDEVIVRTKIASNEFDWVEGSTEAAQQQSFVQLHPDRDIRFYKCAAREVSWAGGTNWKVVEDLYRNASAKMTNRGDLTLLYVLNRMFPKPFNAFLLGLSNISQ</sequence>
<feature type="region of interest" description="Disordered" evidence="1">
    <location>
        <begin position="533"/>
        <end position="552"/>
    </location>
</feature>
<feature type="compositionally biased region" description="Basic and acidic residues" evidence="1">
    <location>
        <begin position="267"/>
        <end position="278"/>
    </location>
</feature>
<feature type="region of interest" description="Disordered" evidence="1">
    <location>
        <begin position="1"/>
        <end position="41"/>
    </location>
</feature>
<reference evidence="3" key="1">
    <citation type="journal article" date="2008" name="Nat. Genet.">
        <title>The Pristionchus pacificus genome provides a unique perspective on nematode lifestyle and parasitism.</title>
        <authorList>
            <person name="Dieterich C."/>
            <person name="Clifton S.W."/>
            <person name="Schuster L.N."/>
            <person name="Chinwalla A."/>
            <person name="Delehaunty K."/>
            <person name="Dinkelacker I."/>
            <person name="Fulton L."/>
            <person name="Fulton R."/>
            <person name="Godfrey J."/>
            <person name="Minx P."/>
            <person name="Mitreva M."/>
            <person name="Roeseler W."/>
            <person name="Tian H."/>
            <person name="Witte H."/>
            <person name="Yang S.P."/>
            <person name="Wilson R.K."/>
            <person name="Sommer R.J."/>
        </authorList>
    </citation>
    <scope>NUCLEOTIDE SEQUENCE [LARGE SCALE GENOMIC DNA]</scope>
    <source>
        <strain evidence="3">PS312</strain>
    </source>
</reference>
<feature type="compositionally biased region" description="Basic and acidic residues" evidence="1">
    <location>
        <begin position="376"/>
        <end position="392"/>
    </location>
</feature>
<feature type="compositionally biased region" description="Basic and acidic residues" evidence="1">
    <location>
        <begin position="208"/>
        <end position="254"/>
    </location>
</feature>